<name>A0ACB9ZKU0_CATRO</name>
<comment type="caution">
    <text evidence="1">The sequence shown here is derived from an EMBL/GenBank/DDBJ whole genome shotgun (WGS) entry which is preliminary data.</text>
</comment>
<gene>
    <name evidence="1" type="ORF">M9H77_33537</name>
</gene>
<evidence type="ECO:0000313" key="2">
    <source>
        <dbReference type="Proteomes" id="UP001060085"/>
    </source>
</evidence>
<protein>
    <submittedName>
        <fullName evidence="1">Uncharacterized protein</fullName>
    </submittedName>
</protein>
<sequence length="430" mass="47440">MKENPLLLRSAALVGGDTPLHIACIGNHVDFVKELINSSPELSEELNRDGLSPLHIASANGDVEIIRALLQVNSNLCTFKGKDRRIPLHYAAIKGRVHAIRELLSCCADSIMGLTARGETSLHLALKNNQFLAFKFLVEYLNQNQREDILNNKDNQGNTILHLAIVELVLDNTYFPEGTVDVNFLNKKGLTPLDVLLLEGGDNEIEEMLREAGAVKAENLQPLRQAALSPNVVVMTETPTNDRSRQGRQQSLSKQLQNYFKYDKFRDSPSEVRTTLLVLSVLIATATYQAVLSPPGGIWQDDYSPSNSTNSGTTYSRAHLAGQAVMGTNNMVSFGLFLIFNSIGFFMSLHMINFLTIGFPLQIELQVCIIALATTYDTCLTALTPVRAMSISYTVVSALLPVLIYISTKVIRDNAKKTSCALRRVTPWSS</sequence>
<reference evidence="2" key="1">
    <citation type="journal article" date="2023" name="Nat. Plants">
        <title>Single-cell RNA sequencing provides a high-resolution roadmap for understanding the multicellular compartmentation of specialized metabolism.</title>
        <authorList>
            <person name="Sun S."/>
            <person name="Shen X."/>
            <person name="Li Y."/>
            <person name="Li Y."/>
            <person name="Wang S."/>
            <person name="Li R."/>
            <person name="Zhang H."/>
            <person name="Shen G."/>
            <person name="Guo B."/>
            <person name="Wei J."/>
            <person name="Xu J."/>
            <person name="St-Pierre B."/>
            <person name="Chen S."/>
            <person name="Sun C."/>
        </authorList>
    </citation>
    <scope>NUCLEOTIDE SEQUENCE [LARGE SCALE GENOMIC DNA]</scope>
</reference>
<proteinExistence type="predicted"/>
<dbReference type="EMBL" id="CM044708">
    <property type="protein sequence ID" value="KAI5647532.1"/>
    <property type="molecule type" value="Genomic_DNA"/>
</dbReference>
<accession>A0ACB9ZKU0</accession>
<organism evidence="1 2">
    <name type="scientific">Catharanthus roseus</name>
    <name type="common">Madagascar periwinkle</name>
    <name type="synonym">Vinca rosea</name>
    <dbReference type="NCBI Taxonomy" id="4058"/>
    <lineage>
        <taxon>Eukaryota</taxon>
        <taxon>Viridiplantae</taxon>
        <taxon>Streptophyta</taxon>
        <taxon>Embryophyta</taxon>
        <taxon>Tracheophyta</taxon>
        <taxon>Spermatophyta</taxon>
        <taxon>Magnoliopsida</taxon>
        <taxon>eudicotyledons</taxon>
        <taxon>Gunneridae</taxon>
        <taxon>Pentapetalae</taxon>
        <taxon>asterids</taxon>
        <taxon>lamiids</taxon>
        <taxon>Gentianales</taxon>
        <taxon>Apocynaceae</taxon>
        <taxon>Rauvolfioideae</taxon>
        <taxon>Vinceae</taxon>
        <taxon>Catharanthinae</taxon>
        <taxon>Catharanthus</taxon>
    </lineage>
</organism>
<keyword evidence="2" id="KW-1185">Reference proteome</keyword>
<dbReference type="Proteomes" id="UP001060085">
    <property type="component" value="Linkage Group LG08"/>
</dbReference>
<evidence type="ECO:0000313" key="1">
    <source>
        <dbReference type="EMBL" id="KAI5647532.1"/>
    </source>
</evidence>